<dbReference type="EMBL" id="MRZV01000044">
    <property type="protein sequence ID" value="PIK60933.1"/>
    <property type="molecule type" value="Genomic_DNA"/>
</dbReference>
<dbReference type="FunFam" id="2.60.40.10:FF:000107">
    <property type="entry name" value="Myosin, light chain kinase a"/>
    <property type="match status" value="1"/>
</dbReference>
<keyword evidence="7" id="KW-1185">Reference proteome</keyword>
<dbReference type="InterPro" id="IPR013783">
    <property type="entry name" value="Ig-like_fold"/>
</dbReference>
<dbReference type="InterPro" id="IPR003598">
    <property type="entry name" value="Ig_sub2"/>
</dbReference>
<evidence type="ECO:0000256" key="2">
    <source>
        <dbReference type="ARBA" id="ARBA00022490"/>
    </source>
</evidence>
<proteinExistence type="predicted"/>
<dbReference type="Pfam" id="PF07679">
    <property type="entry name" value="I-set"/>
    <property type="match status" value="3"/>
</dbReference>
<dbReference type="InterPro" id="IPR007110">
    <property type="entry name" value="Ig-like_dom"/>
</dbReference>
<dbReference type="AlphaFoldDB" id="A0A2G8LL11"/>
<comment type="subcellular location">
    <subcellularLocation>
        <location evidence="1">Cytoplasm</location>
    </subcellularLocation>
</comment>
<dbReference type="GO" id="GO:0045989">
    <property type="term" value="P:positive regulation of striated muscle contraction"/>
    <property type="evidence" value="ECO:0007669"/>
    <property type="project" value="UniProtKB-ARBA"/>
</dbReference>
<protein>
    <submittedName>
        <fullName evidence="6">Putative muscle M-line assembly protein unc-89</fullName>
    </submittedName>
</protein>
<accession>A0A2G8LL11</accession>
<dbReference type="STRING" id="307972.A0A2G8LL11"/>
<dbReference type="SMART" id="SM00409">
    <property type="entry name" value="IG"/>
    <property type="match status" value="3"/>
</dbReference>
<evidence type="ECO:0000313" key="6">
    <source>
        <dbReference type="EMBL" id="PIK60933.1"/>
    </source>
</evidence>
<dbReference type="OrthoDB" id="9533518at2759"/>
<organism evidence="6 7">
    <name type="scientific">Stichopus japonicus</name>
    <name type="common">Sea cucumber</name>
    <dbReference type="NCBI Taxonomy" id="307972"/>
    <lineage>
        <taxon>Eukaryota</taxon>
        <taxon>Metazoa</taxon>
        <taxon>Echinodermata</taxon>
        <taxon>Eleutherozoa</taxon>
        <taxon>Echinozoa</taxon>
        <taxon>Holothuroidea</taxon>
        <taxon>Aspidochirotacea</taxon>
        <taxon>Aspidochirotida</taxon>
        <taxon>Stichopodidae</taxon>
        <taxon>Apostichopus</taxon>
    </lineage>
</organism>
<gene>
    <name evidence="6" type="ORF">BSL78_02108</name>
</gene>
<evidence type="ECO:0000256" key="3">
    <source>
        <dbReference type="ARBA" id="ARBA00023319"/>
    </source>
</evidence>
<evidence type="ECO:0000259" key="5">
    <source>
        <dbReference type="PROSITE" id="PS50835"/>
    </source>
</evidence>
<sequence length="377" mass="41464">MPVQAGVPLDQLDDTMESEPYVPLLPHQVQSVPYNVGSAVLDEYMGPYDPTFDCIVKGEPEPDIYWLRDGAQIPESTEAIMEYEDDDTCTLVLPAINLHKAGKYTCKAINPHGEATCSAVLTVKTDRRLQGMDGPQVADGTSYSPSQAKPPKFLEAPKDKTAEEGKQCRVSCEIDGIPPPAVTWSKDGDQLSDEACRFEQEGQTYTLILDETVLDDEGFYACTAVNPKGRAEKMFQIKVKEAGEAPTFVGPLIDTTADDGTCVQLKCKVQGARPMKILWRKYDIHLTPSSMYHMSYNESTGDCMLEIVIVGRNDEGEFLCRAENEFGREETTAELIVEGPEPVPYAPKVTAPLKDVEVLRVNPGNSNAALQHTHDPS</sequence>
<reference evidence="6 7" key="1">
    <citation type="journal article" date="2017" name="PLoS Biol.">
        <title>The sea cucumber genome provides insights into morphological evolution and visceral regeneration.</title>
        <authorList>
            <person name="Zhang X."/>
            <person name="Sun L."/>
            <person name="Yuan J."/>
            <person name="Sun Y."/>
            <person name="Gao Y."/>
            <person name="Zhang L."/>
            <person name="Li S."/>
            <person name="Dai H."/>
            <person name="Hamel J.F."/>
            <person name="Liu C."/>
            <person name="Yu Y."/>
            <person name="Liu S."/>
            <person name="Lin W."/>
            <person name="Guo K."/>
            <person name="Jin S."/>
            <person name="Xu P."/>
            <person name="Storey K.B."/>
            <person name="Huan P."/>
            <person name="Zhang T."/>
            <person name="Zhou Y."/>
            <person name="Zhang J."/>
            <person name="Lin C."/>
            <person name="Li X."/>
            <person name="Xing L."/>
            <person name="Huo D."/>
            <person name="Sun M."/>
            <person name="Wang L."/>
            <person name="Mercier A."/>
            <person name="Li F."/>
            <person name="Yang H."/>
            <person name="Xiang J."/>
        </authorList>
    </citation>
    <scope>NUCLEOTIDE SEQUENCE [LARGE SCALE GENOMIC DNA]</scope>
    <source>
        <strain evidence="6">Shaxun</strain>
        <tissue evidence="6">Muscle</tissue>
    </source>
</reference>
<keyword evidence="2" id="KW-0963">Cytoplasm</keyword>
<feature type="domain" description="Ig-like" evidence="5">
    <location>
        <begin position="20"/>
        <end position="122"/>
    </location>
</feature>
<dbReference type="PANTHER" id="PTHR47633">
    <property type="entry name" value="IMMUNOGLOBULIN"/>
    <property type="match status" value="1"/>
</dbReference>
<dbReference type="FunFam" id="2.60.40.10:FF:000425">
    <property type="entry name" value="Myosin light chain kinase"/>
    <property type="match status" value="2"/>
</dbReference>
<dbReference type="InterPro" id="IPR013098">
    <property type="entry name" value="Ig_I-set"/>
</dbReference>
<dbReference type="InterPro" id="IPR036179">
    <property type="entry name" value="Ig-like_dom_sf"/>
</dbReference>
<evidence type="ECO:0000256" key="4">
    <source>
        <dbReference type="SAM" id="MobiDB-lite"/>
    </source>
</evidence>
<dbReference type="Gene3D" id="2.60.40.10">
    <property type="entry name" value="Immunoglobulins"/>
    <property type="match status" value="3"/>
</dbReference>
<evidence type="ECO:0000256" key="1">
    <source>
        <dbReference type="ARBA" id="ARBA00004496"/>
    </source>
</evidence>
<dbReference type="InterPro" id="IPR003599">
    <property type="entry name" value="Ig_sub"/>
</dbReference>
<dbReference type="GO" id="GO:0060298">
    <property type="term" value="P:positive regulation of sarcomere organization"/>
    <property type="evidence" value="ECO:0007669"/>
    <property type="project" value="UniProtKB-ARBA"/>
</dbReference>
<feature type="domain" description="Ig-like" evidence="5">
    <location>
        <begin position="151"/>
        <end position="240"/>
    </location>
</feature>
<keyword evidence="3" id="KW-0393">Immunoglobulin domain</keyword>
<name>A0A2G8LL11_STIJA</name>
<feature type="domain" description="Ig-like" evidence="5">
    <location>
        <begin position="246"/>
        <end position="336"/>
    </location>
</feature>
<evidence type="ECO:0000313" key="7">
    <source>
        <dbReference type="Proteomes" id="UP000230750"/>
    </source>
</evidence>
<dbReference type="SMART" id="SM00408">
    <property type="entry name" value="IGc2"/>
    <property type="match status" value="3"/>
</dbReference>
<comment type="caution">
    <text evidence="6">The sequence shown here is derived from an EMBL/GenBank/DDBJ whole genome shotgun (WGS) entry which is preliminary data.</text>
</comment>
<dbReference type="SUPFAM" id="SSF48726">
    <property type="entry name" value="Immunoglobulin"/>
    <property type="match status" value="3"/>
</dbReference>
<dbReference type="Proteomes" id="UP000230750">
    <property type="component" value="Unassembled WGS sequence"/>
</dbReference>
<dbReference type="GO" id="GO:0005737">
    <property type="term" value="C:cytoplasm"/>
    <property type="evidence" value="ECO:0007669"/>
    <property type="project" value="UniProtKB-SubCell"/>
</dbReference>
<feature type="region of interest" description="Disordered" evidence="4">
    <location>
        <begin position="128"/>
        <end position="162"/>
    </location>
</feature>
<dbReference type="PROSITE" id="PS50835">
    <property type="entry name" value="IG_LIKE"/>
    <property type="match status" value="3"/>
</dbReference>